<dbReference type="Gene3D" id="3.40.50.1700">
    <property type="entry name" value="Glycoside hydrolase family 3 C-terminal domain"/>
    <property type="match status" value="1"/>
</dbReference>
<keyword evidence="4" id="KW-0326">Glycosidase</keyword>
<dbReference type="InterPro" id="IPR036962">
    <property type="entry name" value="Glyco_hydro_3_N_sf"/>
</dbReference>
<gene>
    <name evidence="6" type="ORF">BBD41_01285</name>
</gene>
<dbReference type="InterPro" id="IPR019800">
    <property type="entry name" value="Glyco_hydro_3_AS"/>
</dbReference>
<keyword evidence="2 4" id="KW-0378">Hydrolase</keyword>
<dbReference type="Pfam" id="PF14310">
    <property type="entry name" value="Fn3-like"/>
    <property type="match status" value="1"/>
</dbReference>
<feature type="domain" description="Fibronectin type III-like" evidence="5">
    <location>
        <begin position="584"/>
        <end position="654"/>
    </location>
</feature>
<dbReference type="InterPro" id="IPR050288">
    <property type="entry name" value="Cellulose_deg_GH3"/>
</dbReference>
<dbReference type="Pfam" id="PF00933">
    <property type="entry name" value="Glyco_hydro_3"/>
    <property type="match status" value="1"/>
</dbReference>
<reference evidence="6" key="1">
    <citation type="submission" date="2016-08" db="EMBL/GenBank/DDBJ databases">
        <title>Complete Genome Seqeunce of Paenibacillus sp. nov. IHBB 9852 from high altitute lake of Indian trans-Himalayas.</title>
        <authorList>
            <person name="Kiran S."/>
            <person name="Swarnkar M.K."/>
            <person name="Rana A."/>
            <person name="Tewari R."/>
            <person name="Gulati A."/>
        </authorList>
    </citation>
    <scope>NUCLEOTIDE SEQUENCE [LARGE SCALE GENOMIC DNA]</scope>
    <source>
        <strain evidence="6">IHBB 9852</strain>
    </source>
</reference>
<dbReference type="RefSeq" id="WP_099476454.1">
    <property type="nucleotide sequence ID" value="NZ_CP016809.1"/>
</dbReference>
<keyword evidence="3" id="KW-0119">Carbohydrate metabolism</keyword>
<evidence type="ECO:0000256" key="2">
    <source>
        <dbReference type="ARBA" id="ARBA00022801"/>
    </source>
</evidence>
<evidence type="ECO:0000256" key="3">
    <source>
        <dbReference type="ARBA" id="ARBA00023277"/>
    </source>
</evidence>
<proteinExistence type="inferred from homology"/>
<dbReference type="PRINTS" id="PR00133">
    <property type="entry name" value="GLHYDRLASE3"/>
</dbReference>
<dbReference type="PANTHER" id="PTHR42715:SF10">
    <property type="entry name" value="BETA-GLUCOSIDASE"/>
    <property type="match status" value="1"/>
</dbReference>
<dbReference type="Gene3D" id="2.60.40.10">
    <property type="entry name" value="Immunoglobulins"/>
    <property type="match status" value="1"/>
</dbReference>
<dbReference type="InterPro" id="IPR002772">
    <property type="entry name" value="Glyco_hydro_3_C"/>
</dbReference>
<dbReference type="GO" id="GO:0005975">
    <property type="term" value="P:carbohydrate metabolic process"/>
    <property type="evidence" value="ECO:0007669"/>
    <property type="project" value="InterPro"/>
</dbReference>
<dbReference type="EMBL" id="CP016809">
    <property type="protein sequence ID" value="ANY71326.1"/>
    <property type="molecule type" value="Genomic_DNA"/>
</dbReference>
<dbReference type="FunFam" id="2.60.40.10:FF:000495">
    <property type="entry name" value="Periplasmic beta-glucosidase"/>
    <property type="match status" value="1"/>
</dbReference>
<dbReference type="GO" id="GO:0008422">
    <property type="term" value="F:beta-glucosidase activity"/>
    <property type="evidence" value="ECO:0007669"/>
    <property type="project" value="UniProtKB-ARBA"/>
</dbReference>
<protein>
    <submittedName>
        <fullName evidence="6">Glycosyl hydrolase</fullName>
    </submittedName>
</protein>
<dbReference type="PANTHER" id="PTHR42715">
    <property type="entry name" value="BETA-GLUCOSIDASE"/>
    <property type="match status" value="1"/>
</dbReference>
<dbReference type="SMART" id="SM01217">
    <property type="entry name" value="Fn3_like"/>
    <property type="match status" value="1"/>
</dbReference>
<dbReference type="Gene3D" id="3.20.20.300">
    <property type="entry name" value="Glycoside hydrolase, family 3, N-terminal domain"/>
    <property type="match status" value="1"/>
</dbReference>
<dbReference type="InterPro" id="IPR017853">
    <property type="entry name" value="GH"/>
</dbReference>
<name>A0A1B2DUD0_9BACL</name>
<evidence type="ECO:0000259" key="5">
    <source>
        <dbReference type="SMART" id="SM01217"/>
    </source>
</evidence>
<dbReference type="AlphaFoldDB" id="A0A1B2DUD0"/>
<dbReference type="PROSITE" id="PS00775">
    <property type="entry name" value="GLYCOSYL_HYDROL_F3"/>
    <property type="match status" value="1"/>
</dbReference>
<dbReference type="InterPro" id="IPR001764">
    <property type="entry name" value="Glyco_hydro_3_N"/>
</dbReference>
<evidence type="ECO:0000256" key="4">
    <source>
        <dbReference type="RuleBase" id="RU361161"/>
    </source>
</evidence>
<accession>A0A1B2DUD0</accession>
<dbReference type="SUPFAM" id="SSF51445">
    <property type="entry name" value="(Trans)glycosidases"/>
    <property type="match status" value="1"/>
</dbReference>
<dbReference type="KEGG" id="pib:BBD41_01285"/>
<dbReference type="InterPro" id="IPR026891">
    <property type="entry name" value="Fn3-like"/>
</dbReference>
<dbReference type="SUPFAM" id="SSF52279">
    <property type="entry name" value="Beta-D-glucan exohydrolase, C-terminal domain"/>
    <property type="match status" value="1"/>
</dbReference>
<dbReference type="Pfam" id="PF01915">
    <property type="entry name" value="Glyco_hydro_3_C"/>
    <property type="match status" value="1"/>
</dbReference>
<comment type="similarity">
    <text evidence="1 4">Belongs to the glycosyl hydrolase 3 family.</text>
</comment>
<dbReference type="InterPro" id="IPR013783">
    <property type="entry name" value="Ig-like_fold"/>
</dbReference>
<dbReference type="InterPro" id="IPR036881">
    <property type="entry name" value="Glyco_hydro_3_C_sf"/>
</dbReference>
<organism evidence="6">
    <name type="scientific">Paenibacillus ihbetae</name>
    <dbReference type="NCBI Taxonomy" id="1870820"/>
    <lineage>
        <taxon>Bacteria</taxon>
        <taxon>Bacillati</taxon>
        <taxon>Bacillota</taxon>
        <taxon>Bacilli</taxon>
        <taxon>Bacillales</taxon>
        <taxon>Paenibacillaceae</taxon>
        <taxon>Paenibacillus</taxon>
    </lineage>
</organism>
<evidence type="ECO:0000313" key="6">
    <source>
        <dbReference type="EMBL" id="ANY71326.1"/>
    </source>
</evidence>
<sequence length="764" mass="85543">MNRSIHELIQEMTLTEKASLCAGLNMWMTKGIERLNIPAVHMYDGTNGIRKTNSDEEMGITSENVPATCYPTGSAIGSSWNTELLHEVGVALGQESKEMGVELLLGPGINMKRTPLGGRNFEYYSEDPCLTGELGAAFINGLQSEGVGASLKHFACNNQENEKMVTSSEVDERTLREIYLSAFERIIKKSDPWTVMCSYNLLNGSYTSENEHLLHDILREEWGYEGVVLSDWTAVNDRIRGLKAGLDLEMPGPAHYNTKAIVEAVEGGDLSEEKLDQSVARILKLVERATAPKETVSGTVQDYHALARKAAAESIVLLKNENGILPIQPESAPSIAIIGRFAKKPRIQGAGSAEVTPTRVDIPWDEIKELAGESVTLSYAEGYPADDSIREDLIKESASLAATSDLAVLFVGQPEYAESEMHDLKSINLPEHQVKLIQAVAAVQPNCVVVTSSGNALAMHPWVQHVPGVIHSWLTGQGMGRAIAEILFGHTNPSGKLSETFPVKLSDNPSHMRIQGENGKLYYREGLFIGYRYYDRKEMAPQFPFGHGLSYTKFKYTDLQAVQHEKGITVTLQLENTGKRSGKETVQLYVHDEECKWVRPEKELKAFAKIELAPGEKEKIVFELEERDFAYYNTKYNRWVAESGYFQLCAGSSSRDIRVTHRLFCDFGKEEITFHKFSLLNEWVSDPIAKNVLEECIDEMNKHVKDKVSLQDEFLGFWEDFPVIKIFQMFGQSWMMERSPDEVVSELIGRVNEKRLEAQQAKPL</sequence>
<evidence type="ECO:0000256" key="1">
    <source>
        <dbReference type="ARBA" id="ARBA00005336"/>
    </source>
</evidence>